<feature type="transmembrane region" description="Helical" evidence="2">
    <location>
        <begin position="729"/>
        <end position="749"/>
    </location>
</feature>
<feature type="transmembrane region" description="Helical" evidence="2">
    <location>
        <begin position="761"/>
        <end position="780"/>
    </location>
</feature>
<reference evidence="3 4" key="1">
    <citation type="journal article" date="2014" name="Int. J. Syst. Evol. Microbiol.">
        <title>Complete genome sequence of Corynebacterium casei LMG S-19264T (=DSM 44701T), isolated from a smear-ripened cheese.</title>
        <authorList>
            <consortium name="US DOE Joint Genome Institute (JGI-PGF)"/>
            <person name="Walter F."/>
            <person name="Albersmeier A."/>
            <person name="Kalinowski J."/>
            <person name="Ruckert C."/>
        </authorList>
    </citation>
    <scope>NUCLEOTIDE SEQUENCE [LARGE SCALE GENOMIC DNA]</scope>
    <source>
        <strain evidence="3 4">NBRC 110095</strain>
    </source>
</reference>
<feature type="transmembrane region" description="Helical" evidence="2">
    <location>
        <begin position="792"/>
        <end position="809"/>
    </location>
</feature>
<feature type="transmembrane region" description="Helical" evidence="2">
    <location>
        <begin position="287"/>
        <end position="308"/>
    </location>
</feature>
<dbReference type="RefSeq" id="WP_232595262.1">
    <property type="nucleotide sequence ID" value="NZ_BSPD01000001.1"/>
</dbReference>
<keyword evidence="1" id="KW-0175">Coiled coil</keyword>
<feature type="transmembrane region" description="Helical" evidence="2">
    <location>
        <begin position="834"/>
        <end position="854"/>
    </location>
</feature>
<keyword evidence="2" id="KW-0472">Membrane</keyword>
<keyword evidence="2" id="KW-0812">Transmembrane</keyword>
<feature type="transmembrane region" description="Helical" evidence="2">
    <location>
        <begin position="12"/>
        <end position="31"/>
    </location>
</feature>
<dbReference type="Proteomes" id="UP001156870">
    <property type="component" value="Unassembled WGS sequence"/>
</dbReference>
<accession>A0AA37T147</accession>
<feature type="transmembrane region" description="Helical" evidence="2">
    <location>
        <begin position="659"/>
        <end position="680"/>
    </location>
</feature>
<evidence type="ECO:0000256" key="2">
    <source>
        <dbReference type="SAM" id="Phobius"/>
    </source>
</evidence>
<organism evidence="3 4">
    <name type="scientific">Marinibactrum halimedae</name>
    <dbReference type="NCBI Taxonomy" id="1444977"/>
    <lineage>
        <taxon>Bacteria</taxon>
        <taxon>Pseudomonadati</taxon>
        <taxon>Pseudomonadota</taxon>
        <taxon>Gammaproteobacteria</taxon>
        <taxon>Cellvibrionales</taxon>
        <taxon>Cellvibrionaceae</taxon>
        <taxon>Marinibactrum</taxon>
    </lineage>
</organism>
<feature type="transmembrane region" description="Helical" evidence="2">
    <location>
        <begin position="1370"/>
        <end position="1389"/>
    </location>
</feature>
<keyword evidence="2" id="KW-1133">Transmembrane helix</keyword>
<feature type="transmembrane region" description="Helical" evidence="2">
    <location>
        <begin position="701"/>
        <end position="723"/>
    </location>
</feature>
<proteinExistence type="predicted"/>
<feature type="transmembrane region" description="Helical" evidence="2">
    <location>
        <begin position="983"/>
        <end position="1005"/>
    </location>
</feature>
<protein>
    <submittedName>
        <fullName evidence="3">Uncharacterized protein</fullName>
    </submittedName>
</protein>
<gene>
    <name evidence="3" type="ORF">GCM10007877_00340</name>
</gene>
<feature type="transmembrane region" description="Helical" evidence="2">
    <location>
        <begin position="1347"/>
        <end position="1364"/>
    </location>
</feature>
<evidence type="ECO:0000313" key="3">
    <source>
        <dbReference type="EMBL" id="GLS24323.1"/>
    </source>
</evidence>
<feature type="transmembrane region" description="Helical" evidence="2">
    <location>
        <begin position="328"/>
        <end position="348"/>
    </location>
</feature>
<keyword evidence="4" id="KW-1185">Reference proteome</keyword>
<name>A0AA37T147_9GAMM</name>
<sequence>MSPARRKIVNFLLFTTTLILAAAICGVMYYYKIQQNQDYQNQLHFRELNEVSKTISTTIDQIAKITEITSEDISAPTDDILTYSGNRQESSEIKSALNRYNLSKEAIKRKKEEVKKRVELVNKSNSLKNLTYSPNKKNNLKSSVKSERLYIEIHKGNLRLTTFSGVFSTPLNDMISENLLLFPFVLLTDEMGNIKSQKFILKNDSITADLSFKNAQGLLVESTVKSNKSQDFTTKEYSKISEKEMGGILYNIYVQPINIRHSIQEVKQLYLIGITPQKKIRLAKLKISPAVAIASVLSLVALLAATPLIKLRFCSKNYSFTPSDISQLLLGSIILFGILSIASGDYFFSSYYQEVTKQQGYSLYRSIHEDFKKEIDNIVKQKDKFLSKNNESSCDLAINTTKQERKTNIIQFENCSHPDLLIKKNNENYYILEHAFELNHKGIFAPKHSFLLNQNSKKANELTVEQLLPSYWLKPKLYPLHDISLKKRNYFKNATSCDLWYLNEKSKNKGNICQSGLFIERIYNIRDGRKSTQFSFSLFANKYEKEKNRKILSLGSKMRTFFNRVMPPNFGYIVFNNNGDVLYHDKDERSLVENIFIETNNDSRLYALIKHQQNPNAPTSFKTNYRNSQHLFFVGKLHKNIPWNLAIYHKQTPLLLENMILVFISTGLFIGIIIPLFLWCRYGTNQTYWREILRYNPSFESLYPSIALSIFSLNIILLFSLGITHQLSFRLIIWLLAGVITLFCIRYRLTHEKSIFKTPLLPLMFSLTLLSIISYKKIGITTFEAEISGSDLISFFFALTAIVFLLFSFKHIKNKLKRRELCLLTKKCNSINGYTWYCAALWWLAALIPSIFILNSANKYLLLHQSYIHSEHLKNANAQYITSIDNYLVSMGIPKEKFQYEQWLTTEKLSTLYSAKNLDWIHLPPDSKTSQNTKELHIEPHDFIIESLIKSIFEVSELNSDRLYFSTQKEKEDNKIYFHPDGFFQFATTSQFIFTIMSTFLLVLLSQKTIKIFFVKKLLGEVMPNSYRVKSKGSINPTSQWLKNKLEGQRKILIQIIQPNTSKIVDLTSSHFEEKLFFNRAISIINLIENVEENKNTILTVCQSNQPECNCIIIQDIELALSNKEARKSAFYFIKSISEIPNLHVIILCETTPLYKICHQDSYSDFSPLNIIEPNEKLEWGSLLSQFEKHHDYIPHKKKYIEQSENSLQILQYETNGWDELHSIKREFKGLFSSIEPLAMTNLTLSKHWNNDQIIEYFFTHASELYQYKWQQCTQDEKLLLYQIANGYWPNPANIEALEHLTRKGYLYRDRGWHIVNFSFQRFVRTAEKQSDMTDWLESTNTGIWQWIRLPIMVVTLVLIVLVLRSSGEGVESILAILTALLGLIPLLLRNFSGFNTQQISTND</sequence>
<evidence type="ECO:0000313" key="4">
    <source>
        <dbReference type="Proteomes" id="UP001156870"/>
    </source>
</evidence>
<feature type="coiled-coil region" evidence="1">
    <location>
        <begin position="93"/>
        <end position="124"/>
    </location>
</feature>
<dbReference type="EMBL" id="BSPD01000001">
    <property type="protein sequence ID" value="GLS24323.1"/>
    <property type="molecule type" value="Genomic_DNA"/>
</dbReference>
<comment type="caution">
    <text evidence="3">The sequence shown here is derived from an EMBL/GenBank/DDBJ whole genome shotgun (WGS) entry which is preliminary data.</text>
</comment>
<evidence type="ECO:0000256" key="1">
    <source>
        <dbReference type="SAM" id="Coils"/>
    </source>
</evidence>